<name>A0ABS5SI95_9BACT</name>
<evidence type="ECO:0000313" key="7">
    <source>
        <dbReference type="EMBL" id="MBT0654557.1"/>
    </source>
</evidence>
<evidence type="ECO:0000256" key="4">
    <source>
        <dbReference type="SAM" id="MobiDB-lite"/>
    </source>
</evidence>
<dbReference type="InterPro" id="IPR050465">
    <property type="entry name" value="UPF0194_transport"/>
</dbReference>
<dbReference type="Pfam" id="PF25881">
    <property type="entry name" value="HH_YBHG"/>
    <property type="match status" value="1"/>
</dbReference>
<organism evidence="7 8">
    <name type="scientific">Geomobilimonas luticola</name>
    <dbReference type="NCBI Taxonomy" id="1114878"/>
    <lineage>
        <taxon>Bacteria</taxon>
        <taxon>Pseudomonadati</taxon>
        <taxon>Thermodesulfobacteriota</taxon>
        <taxon>Desulfuromonadia</taxon>
        <taxon>Geobacterales</taxon>
        <taxon>Geobacteraceae</taxon>
        <taxon>Geomobilimonas</taxon>
    </lineage>
</organism>
<evidence type="ECO:0000313" key="8">
    <source>
        <dbReference type="Proteomes" id="UP000756860"/>
    </source>
</evidence>
<sequence length="333" mass="36158">MGKKLVVIIVVVLVAAAAAFFLLRNSRTTDGAVRVSGNIEITSVEASFKIPGRVMERLVDEGMRVEAGQLVARLDSSDLAKEVALRQADVQAARAALAELEAGSRKEEIGQAEATLERAEAEATRAEADFKRVKSLFEREVVARRDLDNARAAVDAATANVRLARESLSLSRKGPRQERIDQGRARAKEAEAALAIARERLSYAALTAPSTGMVMAKHVEPGEQVATGTPVVTIGDMENTWVRAYINETDLGRVKLGQKVNVTTDTYPGKSYPGTVSFIASEAEFTPKNVQTQKERVKLVYRIKITIPNPDMELKPGMPADGEILTSAEERKS</sequence>
<gene>
    <name evidence="7" type="ORF">KI810_16010</name>
</gene>
<dbReference type="Gene3D" id="2.40.30.170">
    <property type="match status" value="1"/>
</dbReference>
<feature type="region of interest" description="Disordered" evidence="4">
    <location>
        <begin position="312"/>
        <end position="333"/>
    </location>
</feature>
<dbReference type="Gene3D" id="2.40.50.100">
    <property type="match status" value="1"/>
</dbReference>
<evidence type="ECO:0000256" key="3">
    <source>
        <dbReference type="SAM" id="Coils"/>
    </source>
</evidence>
<evidence type="ECO:0000256" key="2">
    <source>
        <dbReference type="ARBA" id="ARBA00023054"/>
    </source>
</evidence>
<evidence type="ECO:0000259" key="5">
    <source>
        <dbReference type="Pfam" id="PF25881"/>
    </source>
</evidence>
<keyword evidence="2 3" id="KW-0175">Coiled coil</keyword>
<accession>A0ABS5SI95</accession>
<dbReference type="PANTHER" id="PTHR32347:SF29">
    <property type="entry name" value="UPF0194 MEMBRANE PROTEIN YBHG"/>
    <property type="match status" value="1"/>
</dbReference>
<feature type="domain" description="YbhG-like alpha-helical hairpin" evidence="5">
    <location>
        <begin position="74"/>
        <end position="199"/>
    </location>
</feature>
<reference evidence="7 8" key="1">
    <citation type="submission" date="2021-05" db="EMBL/GenBank/DDBJ databases">
        <title>The draft genome of Geobacter luticola JCM 17780.</title>
        <authorList>
            <person name="Xu Z."/>
            <person name="Masuda Y."/>
            <person name="Itoh H."/>
            <person name="Senoo K."/>
        </authorList>
    </citation>
    <scope>NUCLEOTIDE SEQUENCE [LARGE SCALE GENOMIC DNA]</scope>
    <source>
        <strain evidence="7 8">JCM 17780</strain>
    </source>
</reference>
<feature type="domain" description="YknX-like beta-barrel" evidence="6">
    <location>
        <begin position="242"/>
        <end position="319"/>
    </location>
</feature>
<protein>
    <submittedName>
        <fullName evidence="7">Efflux RND transporter periplasmic adaptor subunit</fullName>
    </submittedName>
</protein>
<dbReference type="InterPro" id="IPR059052">
    <property type="entry name" value="HH_YbhG-like"/>
</dbReference>
<evidence type="ECO:0000256" key="1">
    <source>
        <dbReference type="ARBA" id="ARBA00004196"/>
    </source>
</evidence>
<comment type="subcellular location">
    <subcellularLocation>
        <location evidence="1">Cell envelope</location>
    </subcellularLocation>
</comment>
<keyword evidence="8" id="KW-1185">Reference proteome</keyword>
<dbReference type="InterPro" id="IPR058636">
    <property type="entry name" value="Beta-barrel_YknX"/>
</dbReference>
<feature type="coiled-coil region" evidence="3">
    <location>
        <begin position="102"/>
        <end position="200"/>
    </location>
</feature>
<comment type="caution">
    <text evidence="7">The sequence shown here is derived from an EMBL/GenBank/DDBJ whole genome shotgun (WGS) entry which is preliminary data.</text>
</comment>
<dbReference type="Pfam" id="PF25990">
    <property type="entry name" value="Beta-barrel_YknX"/>
    <property type="match status" value="1"/>
</dbReference>
<dbReference type="RefSeq" id="WP_214176565.1">
    <property type="nucleotide sequence ID" value="NZ_JAHCVK010000011.1"/>
</dbReference>
<dbReference type="Proteomes" id="UP000756860">
    <property type="component" value="Unassembled WGS sequence"/>
</dbReference>
<proteinExistence type="predicted"/>
<dbReference type="PANTHER" id="PTHR32347">
    <property type="entry name" value="EFFLUX SYSTEM COMPONENT YKNX-RELATED"/>
    <property type="match status" value="1"/>
</dbReference>
<dbReference type="EMBL" id="JAHCVK010000011">
    <property type="protein sequence ID" value="MBT0654557.1"/>
    <property type="molecule type" value="Genomic_DNA"/>
</dbReference>
<dbReference type="SUPFAM" id="SSF111369">
    <property type="entry name" value="HlyD-like secretion proteins"/>
    <property type="match status" value="2"/>
</dbReference>
<dbReference type="Gene3D" id="1.10.287.470">
    <property type="entry name" value="Helix hairpin bin"/>
    <property type="match status" value="1"/>
</dbReference>
<evidence type="ECO:0000259" key="6">
    <source>
        <dbReference type="Pfam" id="PF25990"/>
    </source>
</evidence>